<dbReference type="VEuPathDB" id="TriTrypDB:Lsey_0005_0270"/>
<organism evidence="3 4">
    <name type="scientific">Leptomonas seymouri</name>
    <dbReference type="NCBI Taxonomy" id="5684"/>
    <lineage>
        <taxon>Eukaryota</taxon>
        <taxon>Discoba</taxon>
        <taxon>Euglenozoa</taxon>
        <taxon>Kinetoplastea</taxon>
        <taxon>Metakinetoplastina</taxon>
        <taxon>Trypanosomatida</taxon>
        <taxon>Trypanosomatidae</taxon>
        <taxon>Leishmaniinae</taxon>
        <taxon>Leptomonas</taxon>
    </lineage>
</organism>
<dbReference type="EMBL" id="LJSK01000005">
    <property type="protein sequence ID" value="KPI90464.1"/>
    <property type="molecule type" value="Genomic_DNA"/>
</dbReference>
<sequence>MTAQPTDALDLLHFLALSLEVHADALCSAVDDAEAAIVESTINDELMDRLEDELVVLLDRQRRMHTGQALIALSQKERLRGSELRRNQHPSLQPWGDKRIQTSHTHSHAASTAGGQQRGVVSPRQAMETAMKKDSPDVSTRCLSTAEGSLEADVASLDCQVELLKAKIEGLDCYSLRGKLLQLEKMKKAVKDIDLEKLVDTIVDNIEFPPAVQALWSPSCRQPSSPASSTIGGARASPFSPSAVPRSTSSSSTRMLKRNEVMLAQHAAGGGGVVNHANVDLLLARACQRLTGRSVDALEALASTNVSEESAAAHVLGCMVYASEFEHIARGELRAVMDLQMMPRDMLARLYRKWERKSIGKARVDARCFGARGTVLAAQDFSALPAEWTTTQSLSRIPLDEVLPPIRHLLSPRFTFSSVSELKQLHETRVALQRRIVRFLLGGPEMCDELLQGWPCSNVDRAVAATRLAVAESTPLSVCGHPWKTMVRIPRDA</sequence>
<evidence type="ECO:0000313" key="4">
    <source>
        <dbReference type="Proteomes" id="UP000038009"/>
    </source>
</evidence>
<dbReference type="OrthoDB" id="277936at2759"/>
<feature type="region of interest" description="Disordered" evidence="1">
    <location>
        <begin position="81"/>
        <end position="139"/>
    </location>
</feature>
<keyword evidence="4" id="KW-1185">Reference proteome</keyword>
<feature type="compositionally biased region" description="Low complexity" evidence="1">
    <location>
        <begin position="102"/>
        <end position="113"/>
    </location>
</feature>
<name>A0A0N1PED0_LEPSE</name>
<reference evidence="3 4" key="1">
    <citation type="journal article" date="2015" name="PLoS Pathog.">
        <title>Leptomonas seymouri: Adaptations to the Dixenous Life Cycle Analyzed by Genome Sequencing, Transcriptome Profiling and Co-infection with Leishmania donovani.</title>
        <authorList>
            <person name="Kraeva N."/>
            <person name="Butenko A."/>
            <person name="Hlavacova J."/>
            <person name="Kostygov A."/>
            <person name="Myskova J."/>
            <person name="Grybchuk D."/>
            <person name="Lestinova T."/>
            <person name="Votypka J."/>
            <person name="Volf P."/>
            <person name="Opperdoes F."/>
            <person name="Flegontov P."/>
            <person name="Lukes J."/>
            <person name="Yurchenko V."/>
        </authorList>
    </citation>
    <scope>NUCLEOTIDE SEQUENCE [LARGE SCALE GENOMIC DNA]</scope>
    <source>
        <strain evidence="3 4">ATCC 30220</strain>
    </source>
</reference>
<feature type="compositionally biased region" description="Low complexity" evidence="1">
    <location>
        <begin position="240"/>
        <end position="252"/>
    </location>
</feature>
<dbReference type="Proteomes" id="UP000038009">
    <property type="component" value="Unassembled WGS sequence"/>
</dbReference>
<evidence type="ECO:0000313" key="3">
    <source>
        <dbReference type="EMBL" id="KPI90464.1"/>
    </source>
</evidence>
<evidence type="ECO:0000256" key="1">
    <source>
        <dbReference type="SAM" id="MobiDB-lite"/>
    </source>
</evidence>
<feature type="signal peptide" evidence="2">
    <location>
        <begin position="1"/>
        <end position="23"/>
    </location>
</feature>
<protein>
    <submittedName>
        <fullName evidence="3">Uncharacterized protein</fullName>
    </submittedName>
</protein>
<evidence type="ECO:0000256" key="2">
    <source>
        <dbReference type="SAM" id="SignalP"/>
    </source>
</evidence>
<accession>A0A0N1PED0</accession>
<gene>
    <name evidence="3" type="ORF">ABL78_0394</name>
</gene>
<feature type="region of interest" description="Disordered" evidence="1">
    <location>
        <begin position="223"/>
        <end position="252"/>
    </location>
</feature>
<dbReference type="OMA" id="HAWKTMV"/>
<feature type="chain" id="PRO_5005879700" evidence="2">
    <location>
        <begin position="24"/>
        <end position="493"/>
    </location>
</feature>
<keyword evidence="2" id="KW-0732">Signal</keyword>
<comment type="caution">
    <text evidence="3">The sequence shown here is derived from an EMBL/GenBank/DDBJ whole genome shotgun (WGS) entry which is preliminary data.</text>
</comment>
<dbReference type="AlphaFoldDB" id="A0A0N1PED0"/>
<proteinExistence type="predicted"/>